<comment type="caution">
    <text evidence="1">The sequence shown here is derived from an EMBL/GenBank/DDBJ whole genome shotgun (WGS) entry which is preliminary data.</text>
</comment>
<accession>A0ABS7K9P5</accession>
<organism evidence="1 2">
    <name type="scientific">Mesobacillus maritimus</name>
    <dbReference type="NCBI Taxonomy" id="1643336"/>
    <lineage>
        <taxon>Bacteria</taxon>
        <taxon>Bacillati</taxon>
        <taxon>Bacillota</taxon>
        <taxon>Bacilli</taxon>
        <taxon>Bacillales</taxon>
        <taxon>Bacillaceae</taxon>
        <taxon>Mesobacillus</taxon>
    </lineage>
</organism>
<protein>
    <submittedName>
        <fullName evidence="1">DUF2953 domain-containing protein</fullName>
    </submittedName>
</protein>
<name>A0ABS7K9P5_9BACI</name>
<evidence type="ECO:0000313" key="2">
    <source>
        <dbReference type="Proteomes" id="UP000769780"/>
    </source>
</evidence>
<gene>
    <name evidence="1" type="ORF">H0185_19680</name>
</gene>
<keyword evidence="2" id="KW-1185">Reference proteome</keyword>
<dbReference type="RefSeq" id="WP_221875210.1">
    <property type="nucleotide sequence ID" value="NZ_JACWFH010000031.1"/>
</dbReference>
<evidence type="ECO:0000313" key="1">
    <source>
        <dbReference type="EMBL" id="MBY0098991.1"/>
    </source>
</evidence>
<sequence>MKWLFLLLLVLIALFVIIILTNVKIHIDFYHGKDNDHLTIMLKAWGGLIKYKKEVPVIKLDDDSPAIVVEEKSKMGPTDETMHTEENSFEKQDLANSLNDTKSLLEHVFGLHILIRKLLSKVKIKKFEWHTRVGIGDAASTAILCGAIWAAKGAILGLLSHYMMLTVRPVLTVTPNFQQFASQIQLKCIFQIRVGHAIWTGMKLLKYWKGGMPKFKTKPLSVLSGNKTNSIS</sequence>
<dbReference type="Pfam" id="PF11167">
    <property type="entry name" value="DUF2953"/>
    <property type="match status" value="1"/>
</dbReference>
<dbReference type="InterPro" id="IPR021338">
    <property type="entry name" value="DUF2953"/>
</dbReference>
<reference evidence="1 2" key="1">
    <citation type="submission" date="2020-07" db="EMBL/GenBank/DDBJ databases">
        <title>Fungal Genomes of the International Space Station.</title>
        <authorList>
            <person name="Seuylemezian A."/>
            <person name="Singh N.K."/>
            <person name="Wood J."/>
            <person name="Venkateswaran K."/>
        </authorList>
    </citation>
    <scope>NUCLEOTIDE SEQUENCE [LARGE SCALE GENOMIC DNA]</scope>
    <source>
        <strain evidence="1 2">PL-B2</strain>
    </source>
</reference>
<dbReference type="EMBL" id="JACWFH010000031">
    <property type="protein sequence ID" value="MBY0098991.1"/>
    <property type="molecule type" value="Genomic_DNA"/>
</dbReference>
<proteinExistence type="predicted"/>
<dbReference type="Proteomes" id="UP000769780">
    <property type="component" value="Unassembled WGS sequence"/>
</dbReference>